<keyword evidence="2" id="KW-1185">Reference proteome</keyword>
<evidence type="ECO:0000313" key="2">
    <source>
        <dbReference type="Proteomes" id="UP001243009"/>
    </source>
</evidence>
<reference evidence="1 2" key="1">
    <citation type="submission" date="2023-08" db="EMBL/GenBank/DDBJ databases">
        <title>The draft genome sequence of Paracraurococcus sp. LOR1-02.</title>
        <authorList>
            <person name="Kingkaew E."/>
            <person name="Tanasupawat S."/>
        </authorList>
    </citation>
    <scope>NUCLEOTIDE SEQUENCE [LARGE SCALE GENOMIC DNA]</scope>
    <source>
        <strain evidence="1 2">LOR1-02</strain>
    </source>
</reference>
<comment type="caution">
    <text evidence="1">The sequence shown here is derived from an EMBL/GenBank/DDBJ whole genome shotgun (WGS) entry which is preliminary data.</text>
</comment>
<dbReference type="EMBL" id="JAUTWS010000034">
    <property type="protein sequence ID" value="MDO9711761.1"/>
    <property type="molecule type" value="Genomic_DNA"/>
</dbReference>
<organism evidence="1 2">
    <name type="scientific">Paracraurococcus lichenis</name>
    <dbReference type="NCBI Taxonomy" id="3064888"/>
    <lineage>
        <taxon>Bacteria</taxon>
        <taxon>Pseudomonadati</taxon>
        <taxon>Pseudomonadota</taxon>
        <taxon>Alphaproteobacteria</taxon>
        <taxon>Acetobacterales</taxon>
        <taxon>Roseomonadaceae</taxon>
        <taxon>Paracraurococcus</taxon>
    </lineage>
</organism>
<proteinExistence type="predicted"/>
<sequence>MSDDSSLFTPAERDLIRREFCQRFGQDPSLAEGFFLRCWRTGPKAGQPKVPKAMEGLIARGLVEVSSEAPNILGTRAYFTPAGLAVLRLLLQDRRAMDPERFGHLRRELELDPPGEDHAA</sequence>
<evidence type="ECO:0000313" key="1">
    <source>
        <dbReference type="EMBL" id="MDO9711761.1"/>
    </source>
</evidence>
<dbReference type="Proteomes" id="UP001243009">
    <property type="component" value="Unassembled WGS sequence"/>
</dbReference>
<protein>
    <submittedName>
        <fullName evidence="1">Uncharacterized protein</fullName>
    </submittedName>
</protein>
<dbReference type="RefSeq" id="WP_305106616.1">
    <property type="nucleotide sequence ID" value="NZ_JAUTWS010000034.1"/>
</dbReference>
<name>A0ABT9E6G0_9PROT</name>
<gene>
    <name evidence="1" type="ORF">Q7A36_25665</name>
</gene>
<accession>A0ABT9E6G0</accession>